<feature type="region of interest" description="Disordered" evidence="1">
    <location>
        <begin position="89"/>
        <end position="110"/>
    </location>
</feature>
<organism evidence="2 3">
    <name type="scientific">Rubus argutus</name>
    <name type="common">Southern blackberry</name>
    <dbReference type="NCBI Taxonomy" id="59490"/>
    <lineage>
        <taxon>Eukaryota</taxon>
        <taxon>Viridiplantae</taxon>
        <taxon>Streptophyta</taxon>
        <taxon>Embryophyta</taxon>
        <taxon>Tracheophyta</taxon>
        <taxon>Spermatophyta</taxon>
        <taxon>Magnoliopsida</taxon>
        <taxon>eudicotyledons</taxon>
        <taxon>Gunneridae</taxon>
        <taxon>Pentapetalae</taxon>
        <taxon>rosids</taxon>
        <taxon>fabids</taxon>
        <taxon>Rosales</taxon>
        <taxon>Rosaceae</taxon>
        <taxon>Rosoideae</taxon>
        <taxon>Rosoideae incertae sedis</taxon>
        <taxon>Rubus</taxon>
    </lineage>
</organism>
<keyword evidence="3" id="KW-1185">Reference proteome</keyword>
<protein>
    <submittedName>
        <fullName evidence="2">Uncharacterized protein</fullName>
    </submittedName>
</protein>
<proteinExistence type="predicted"/>
<dbReference type="AlphaFoldDB" id="A0AAW1YJP4"/>
<evidence type="ECO:0000313" key="3">
    <source>
        <dbReference type="Proteomes" id="UP001457282"/>
    </source>
</evidence>
<dbReference type="Proteomes" id="UP001457282">
    <property type="component" value="Unassembled WGS sequence"/>
</dbReference>
<sequence>MDEASECDEPDKGVIGQETKHLGQSRLEKRWLLLDHAGVDDEDEDGWRGRLLERRVVLDCGVLGEELGEEILIGNGGVVGREVVAGEAEGADPDLGGVIDGGEGVEDNQG</sequence>
<dbReference type="EMBL" id="JBEDUW010000001">
    <property type="protein sequence ID" value="KAK9948827.1"/>
    <property type="molecule type" value="Genomic_DNA"/>
</dbReference>
<evidence type="ECO:0000313" key="2">
    <source>
        <dbReference type="EMBL" id="KAK9948827.1"/>
    </source>
</evidence>
<accession>A0AAW1YJP4</accession>
<comment type="caution">
    <text evidence="2">The sequence shown here is derived from an EMBL/GenBank/DDBJ whole genome shotgun (WGS) entry which is preliminary data.</text>
</comment>
<gene>
    <name evidence="2" type="ORF">M0R45_004387</name>
</gene>
<reference evidence="2 3" key="1">
    <citation type="journal article" date="2023" name="G3 (Bethesda)">
        <title>A chromosome-length genome assembly and annotation of blackberry (Rubus argutus, cv. 'Hillquist').</title>
        <authorList>
            <person name="Bruna T."/>
            <person name="Aryal R."/>
            <person name="Dudchenko O."/>
            <person name="Sargent D.J."/>
            <person name="Mead D."/>
            <person name="Buti M."/>
            <person name="Cavallini A."/>
            <person name="Hytonen T."/>
            <person name="Andres J."/>
            <person name="Pham M."/>
            <person name="Weisz D."/>
            <person name="Mascagni F."/>
            <person name="Usai G."/>
            <person name="Natali L."/>
            <person name="Bassil N."/>
            <person name="Fernandez G.E."/>
            <person name="Lomsadze A."/>
            <person name="Armour M."/>
            <person name="Olukolu B."/>
            <person name="Poorten T."/>
            <person name="Britton C."/>
            <person name="Davik J."/>
            <person name="Ashrafi H."/>
            <person name="Aiden E.L."/>
            <person name="Borodovsky M."/>
            <person name="Worthington M."/>
        </authorList>
    </citation>
    <scope>NUCLEOTIDE SEQUENCE [LARGE SCALE GENOMIC DNA]</scope>
    <source>
        <strain evidence="2">PI 553951</strain>
    </source>
</reference>
<name>A0AAW1YJP4_RUBAR</name>
<feature type="region of interest" description="Disordered" evidence="1">
    <location>
        <begin position="1"/>
        <end position="20"/>
    </location>
</feature>
<evidence type="ECO:0000256" key="1">
    <source>
        <dbReference type="SAM" id="MobiDB-lite"/>
    </source>
</evidence>